<dbReference type="EMBL" id="JASAXT010000012">
    <property type="protein sequence ID" value="MDP8148892.1"/>
    <property type="molecule type" value="Genomic_DNA"/>
</dbReference>
<organism evidence="2 3">
    <name type="scientific">Phocoenobacter atlanticus subsp. atlanticus</name>
    <dbReference type="NCBI Taxonomy" id="3061285"/>
    <lineage>
        <taxon>Bacteria</taxon>
        <taxon>Pseudomonadati</taxon>
        <taxon>Pseudomonadota</taxon>
        <taxon>Gammaproteobacteria</taxon>
        <taxon>Pasteurellales</taxon>
        <taxon>Pasteurellaceae</taxon>
        <taxon>Phocoenobacter</taxon>
        <taxon>Phocoenobacter atlanticus</taxon>
    </lineage>
</organism>
<accession>A0AAQ4LTD8</accession>
<dbReference type="PIRSF" id="PIRSF006287">
    <property type="entry name" value="UCP006287"/>
    <property type="match status" value="1"/>
</dbReference>
<evidence type="ECO:0000313" key="3">
    <source>
        <dbReference type="Proteomes" id="UP001226020"/>
    </source>
</evidence>
<protein>
    <submittedName>
        <fullName evidence="2">YacL family protein</fullName>
    </submittedName>
</protein>
<dbReference type="NCBIfam" id="NF003575">
    <property type="entry name" value="PRK05248.1-2"/>
    <property type="match status" value="1"/>
</dbReference>
<keyword evidence="3" id="KW-1185">Reference proteome</keyword>
<dbReference type="RefSeq" id="WP_211597441.1">
    <property type="nucleotide sequence ID" value="NZ_JAGRQI010000005.1"/>
</dbReference>
<evidence type="ECO:0000313" key="2">
    <source>
        <dbReference type="EMBL" id="MDP8148892.1"/>
    </source>
</evidence>
<dbReference type="Pfam" id="PF06062">
    <property type="entry name" value="UPF0231"/>
    <property type="match status" value="1"/>
</dbReference>
<dbReference type="AlphaFoldDB" id="A0AAQ4LTD8"/>
<sequence length="123" mass="14514">MDYQFTRMAYNIVAKCSMEYEAFASWLNNELEEAHLPIILDKITQCKATYPSPFEWHLIGKEYSLYINDDEVMAKANSLMLDNYSDDIEEDFQLYTQESIAVCGIDDFEKFILDYQSFLNTFH</sequence>
<gene>
    <name evidence="2" type="ORF">QJU57_07360</name>
</gene>
<comment type="similarity">
    <text evidence="1">Belongs to the UPF0231 family.</text>
</comment>
<dbReference type="Proteomes" id="UP001226020">
    <property type="component" value="Unassembled WGS sequence"/>
</dbReference>
<dbReference type="GeneID" id="300270906"/>
<comment type="caution">
    <text evidence="2">The sequence shown here is derived from an EMBL/GenBank/DDBJ whole genome shotgun (WGS) entry which is preliminary data.</text>
</comment>
<proteinExistence type="inferred from homology"/>
<evidence type="ECO:0000256" key="1">
    <source>
        <dbReference type="ARBA" id="ARBA00005367"/>
    </source>
</evidence>
<name>A0AAQ4LTD8_9PAST</name>
<reference evidence="2 3" key="1">
    <citation type="journal article" date="2023" name="Front. Microbiol.">
        <title>Phylogeography and host specificity of Pasteurellaceae pathogenic to sea-farmed fish in the north-east Atlantic.</title>
        <authorList>
            <person name="Gulla S."/>
            <person name="Colquhoun D.J."/>
            <person name="Olsen A.B."/>
            <person name="Spilsberg B."/>
            <person name="Lagesen K."/>
            <person name="Aakesson C.P."/>
            <person name="Strom S."/>
            <person name="Manji F."/>
            <person name="Birkbeck T.H."/>
            <person name="Nilsen H.K."/>
        </authorList>
    </citation>
    <scope>NUCLEOTIDE SEQUENCE [LARGE SCALE GENOMIC DNA]</scope>
    <source>
        <strain evidence="2 3">NVIB3131</strain>
    </source>
</reference>
<dbReference type="InterPro" id="IPR008249">
    <property type="entry name" value="UPF0231"/>
</dbReference>